<dbReference type="Gramene" id="KZN07441">
    <property type="protein sequence ID" value="KZN07441"/>
    <property type="gene ID" value="DCAR_008278"/>
</dbReference>
<sequence length="155" mass="17528">MKFLKKIAGLLGLSKDESHESKDEQVNDAHRVVLDEHQTQHLPRKGFSVAVQVPVERAQAGPVLLPTNGRDGGVQGFQWYARRLRIDDEGDVADEFLDEVLPEVKTVSMTEDNKHRSVPTFEVKSSTVPAKVRSQVLTEGRIQHRVEHQGRLMWV</sequence>
<evidence type="ECO:0000313" key="1">
    <source>
        <dbReference type="EMBL" id="WOG90120.1"/>
    </source>
</evidence>
<dbReference type="OMA" id="QGLRWHA"/>
<keyword evidence="2" id="KW-1185">Reference proteome</keyword>
<gene>
    <name evidence="1" type="ORF">DCAR_0209361</name>
</gene>
<evidence type="ECO:0000313" key="2">
    <source>
        <dbReference type="Proteomes" id="UP000077755"/>
    </source>
</evidence>
<accession>A0A166F7Q7</accession>
<dbReference type="PANTHER" id="PTHR35750:SF1">
    <property type="entry name" value="PHOSPHOLIPID HYDROPEROXIDE GLUTATHIONE PEROXIDASE"/>
    <property type="match status" value="1"/>
</dbReference>
<dbReference type="Proteomes" id="UP000077755">
    <property type="component" value="Chromosome 2"/>
</dbReference>
<name>A0A166F7Q7_DAUCS</name>
<organism evidence="1 2">
    <name type="scientific">Daucus carota subsp. sativus</name>
    <name type="common">Carrot</name>
    <dbReference type="NCBI Taxonomy" id="79200"/>
    <lineage>
        <taxon>Eukaryota</taxon>
        <taxon>Viridiplantae</taxon>
        <taxon>Streptophyta</taxon>
        <taxon>Embryophyta</taxon>
        <taxon>Tracheophyta</taxon>
        <taxon>Spermatophyta</taxon>
        <taxon>Magnoliopsida</taxon>
        <taxon>eudicotyledons</taxon>
        <taxon>Gunneridae</taxon>
        <taxon>Pentapetalae</taxon>
        <taxon>asterids</taxon>
        <taxon>campanulids</taxon>
        <taxon>Apiales</taxon>
        <taxon>Apiaceae</taxon>
        <taxon>Apioideae</taxon>
        <taxon>Scandiceae</taxon>
        <taxon>Daucinae</taxon>
        <taxon>Daucus</taxon>
        <taxon>Daucus sect. Daucus</taxon>
    </lineage>
</organism>
<proteinExistence type="predicted"/>
<reference evidence="1" key="2">
    <citation type="submission" date="2022-03" db="EMBL/GenBank/DDBJ databases">
        <title>Draft title - Genomic analysis of global carrot germplasm unveils the trajectory of domestication and the origin of high carotenoid orange carrot.</title>
        <authorList>
            <person name="Iorizzo M."/>
            <person name="Ellison S."/>
            <person name="Senalik D."/>
            <person name="Macko-Podgorni A."/>
            <person name="Grzebelus D."/>
            <person name="Bostan H."/>
            <person name="Rolling W."/>
            <person name="Curaba J."/>
            <person name="Simon P."/>
        </authorList>
    </citation>
    <scope>NUCLEOTIDE SEQUENCE</scope>
    <source>
        <tissue evidence="1">Leaf</tissue>
    </source>
</reference>
<dbReference type="PANTHER" id="PTHR35750">
    <property type="entry name" value="PHOSPHOLIPID HYDROPEROXIDE GLUTATHIONE PEROXIDASE"/>
    <property type="match status" value="1"/>
</dbReference>
<dbReference type="EMBL" id="CP093344">
    <property type="protein sequence ID" value="WOG90120.1"/>
    <property type="molecule type" value="Genomic_DNA"/>
</dbReference>
<dbReference type="AlphaFoldDB" id="A0A166F7Q7"/>
<dbReference type="KEGG" id="dcr:108206048"/>
<dbReference type="OrthoDB" id="550279at2759"/>
<protein>
    <submittedName>
        <fullName evidence="1">Uncharacterized protein</fullName>
    </submittedName>
</protein>
<reference evidence="1" key="1">
    <citation type="journal article" date="2016" name="Nat. Genet.">
        <title>A high-quality carrot genome assembly provides new insights into carotenoid accumulation and asterid genome evolution.</title>
        <authorList>
            <person name="Iorizzo M."/>
            <person name="Ellison S."/>
            <person name="Senalik D."/>
            <person name="Zeng P."/>
            <person name="Satapoomin P."/>
            <person name="Huang J."/>
            <person name="Bowman M."/>
            <person name="Iovene M."/>
            <person name="Sanseverino W."/>
            <person name="Cavagnaro P."/>
            <person name="Yildiz M."/>
            <person name="Macko-Podgorni A."/>
            <person name="Moranska E."/>
            <person name="Grzebelus E."/>
            <person name="Grzebelus D."/>
            <person name="Ashrafi H."/>
            <person name="Zheng Z."/>
            <person name="Cheng S."/>
            <person name="Spooner D."/>
            <person name="Van Deynze A."/>
            <person name="Simon P."/>
        </authorList>
    </citation>
    <scope>NUCLEOTIDE SEQUENCE</scope>
    <source>
        <tissue evidence="1">Leaf</tissue>
    </source>
</reference>